<name>A0A1W1BHU7_9ZZZZ</name>
<gene>
    <name evidence="1" type="ORF">MNB_SV-14-958</name>
</gene>
<sequence length="325" mass="38149">MIKILLFSLIILFTGCSTNTLSPRWFISQNLQYTPSQIIGYGQAKDENEARQIAKSRIAEFLQVDVDTIFIIDKNTSQNEYSKKIDNQIKISTKVRLHGLRVLKHERVNGMWYVAIIYDNLPLFLKIIASVNPKNENFNYPYLKQTTLFKSLKNHFGFYPKAKIYAENGQYYIAIDNQQFLISQQEFIELFTNREHKSIEIKFKERLKHNELYFINTKFKEFGFASLFLVYEKGMVVNLFKNIELVDAKITYPNKKEYDGLKAVVSNGEKENRDMFVALLCKQKEDVWQFNEMSTKEEEDSFRFGDLIDLMGKCAFSTKVLTIVR</sequence>
<reference evidence="1" key="1">
    <citation type="submission" date="2016-10" db="EMBL/GenBank/DDBJ databases">
        <authorList>
            <person name="de Groot N.N."/>
        </authorList>
    </citation>
    <scope>NUCLEOTIDE SEQUENCE</scope>
</reference>
<evidence type="ECO:0008006" key="2">
    <source>
        <dbReference type="Google" id="ProtNLM"/>
    </source>
</evidence>
<dbReference type="AlphaFoldDB" id="A0A1W1BHU7"/>
<organism evidence="1">
    <name type="scientific">hydrothermal vent metagenome</name>
    <dbReference type="NCBI Taxonomy" id="652676"/>
    <lineage>
        <taxon>unclassified sequences</taxon>
        <taxon>metagenomes</taxon>
        <taxon>ecological metagenomes</taxon>
    </lineage>
</organism>
<evidence type="ECO:0000313" key="1">
    <source>
        <dbReference type="EMBL" id="SFV53112.1"/>
    </source>
</evidence>
<dbReference type="EMBL" id="FPHN01000018">
    <property type="protein sequence ID" value="SFV53112.1"/>
    <property type="molecule type" value="Genomic_DNA"/>
</dbReference>
<dbReference type="Gene3D" id="3.10.28.20">
    <property type="entry name" value="Acetamidase/Formamidase-like domains"/>
    <property type="match status" value="1"/>
</dbReference>
<accession>A0A1W1BHU7</accession>
<protein>
    <recommendedName>
        <fullName evidence="2">Lipoprotein</fullName>
    </recommendedName>
</protein>
<proteinExistence type="predicted"/>
<dbReference type="PROSITE" id="PS51257">
    <property type="entry name" value="PROKAR_LIPOPROTEIN"/>
    <property type="match status" value="1"/>
</dbReference>